<dbReference type="Proteomes" id="UP000315295">
    <property type="component" value="Unassembled WGS sequence"/>
</dbReference>
<organism evidence="1 2">
    <name type="scientific">Malus baccata</name>
    <name type="common">Siberian crab apple</name>
    <name type="synonym">Pyrus baccata</name>
    <dbReference type="NCBI Taxonomy" id="106549"/>
    <lineage>
        <taxon>Eukaryota</taxon>
        <taxon>Viridiplantae</taxon>
        <taxon>Streptophyta</taxon>
        <taxon>Embryophyta</taxon>
        <taxon>Tracheophyta</taxon>
        <taxon>Spermatophyta</taxon>
        <taxon>Magnoliopsida</taxon>
        <taxon>eudicotyledons</taxon>
        <taxon>Gunneridae</taxon>
        <taxon>Pentapetalae</taxon>
        <taxon>rosids</taxon>
        <taxon>fabids</taxon>
        <taxon>Rosales</taxon>
        <taxon>Rosaceae</taxon>
        <taxon>Amygdaloideae</taxon>
        <taxon>Maleae</taxon>
        <taxon>Malus</taxon>
    </lineage>
</organism>
<dbReference type="AlphaFoldDB" id="A0A540KAI8"/>
<dbReference type="EMBL" id="VIEB01001588">
    <property type="protein sequence ID" value="TQD71246.1"/>
    <property type="molecule type" value="Genomic_DNA"/>
</dbReference>
<sequence>MASAFTISTTENQHLCRITLRGIYLLKTRDYPSWDLPLTTSSNFIYNRTYCRFMLTIELVRLDIIGCEKKSTAQTPALGQELSPGCLALSIDKDTEAKFLIDSIIPKQLNKCYSIYVTNSPTL</sequence>
<gene>
    <name evidence="1" type="ORF">C1H46_043222</name>
</gene>
<accession>A0A540KAI8</accession>
<reference evidence="1 2" key="1">
    <citation type="journal article" date="2019" name="G3 (Bethesda)">
        <title>Sequencing of a Wild Apple (Malus baccata) Genome Unravels the Differences Between Cultivated and Wild Apple Species Regarding Disease Resistance and Cold Tolerance.</title>
        <authorList>
            <person name="Chen X."/>
        </authorList>
    </citation>
    <scope>NUCLEOTIDE SEQUENCE [LARGE SCALE GENOMIC DNA]</scope>
    <source>
        <strain evidence="2">cv. Shandingzi</strain>
        <tissue evidence="1">Leaves</tissue>
    </source>
</reference>
<proteinExistence type="predicted"/>
<comment type="caution">
    <text evidence="1">The sequence shown here is derived from an EMBL/GenBank/DDBJ whole genome shotgun (WGS) entry which is preliminary data.</text>
</comment>
<keyword evidence="2" id="KW-1185">Reference proteome</keyword>
<evidence type="ECO:0000313" key="2">
    <source>
        <dbReference type="Proteomes" id="UP000315295"/>
    </source>
</evidence>
<protein>
    <submittedName>
        <fullName evidence="1">Uncharacterized protein</fullName>
    </submittedName>
</protein>
<name>A0A540KAI8_MALBA</name>
<evidence type="ECO:0000313" key="1">
    <source>
        <dbReference type="EMBL" id="TQD71246.1"/>
    </source>
</evidence>